<proteinExistence type="predicted"/>
<organism evidence="5 6">
    <name type="scientific">Plectus sambesii</name>
    <dbReference type="NCBI Taxonomy" id="2011161"/>
    <lineage>
        <taxon>Eukaryota</taxon>
        <taxon>Metazoa</taxon>
        <taxon>Ecdysozoa</taxon>
        <taxon>Nematoda</taxon>
        <taxon>Chromadorea</taxon>
        <taxon>Plectida</taxon>
        <taxon>Plectina</taxon>
        <taxon>Plectoidea</taxon>
        <taxon>Plectidae</taxon>
        <taxon>Plectus</taxon>
    </lineage>
</organism>
<evidence type="ECO:0000313" key="6">
    <source>
        <dbReference type="WBParaSite" id="PSAMB.scaffold13304size2335.g35412.t1"/>
    </source>
</evidence>
<feature type="region of interest" description="Disordered" evidence="3">
    <location>
        <begin position="1"/>
        <end position="151"/>
    </location>
</feature>
<evidence type="ECO:0000256" key="2">
    <source>
        <dbReference type="ARBA" id="ARBA00023242"/>
    </source>
</evidence>
<accession>A0A914UX45</accession>
<sequence>MPGADDYSNPMAPPEESMYMSGKQNALRNEDFRRLLATPRVGAAPHTDRRSSNEGGQHSFTHRPSGGAANQGDRAKGPRPKKGGGGGGQGGGGQGGGQGGSKSKKKPSSTAAGAPKKKEGEDDSLDEILKNYRDRAAERRDGETKPVSMPTEADLLQLTAAYRAVPGDGRAVLDAAERRKQAINESKYLGGDMEHTHLVKGLDYSLLQKVRSEIEGKE</sequence>
<evidence type="ECO:0000259" key="4">
    <source>
        <dbReference type="Pfam" id="PF07808"/>
    </source>
</evidence>
<dbReference type="PANTHER" id="PTHR12765">
    <property type="entry name" value="RED PROTEIN IK FACTOR CYTOKINE IK"/>
    <property type="match status" value="1"/>
</dbReference>
<feature type="domain" description="RED-like N-terminal" evidence="4">
    <location>
        <begin position="116"/>
        <end position="218"/>
    </location>
</feature>
<dbReference type="GO" id="GO:0005634">
    <property type="term" value="C:nucleus"/>
    <property type="evidence" value="ECO:0007669"/>
    <property type="project" value="UniProtKB-SubCell"/>
</dbReference>
<evidence type="ECO:0000313" key="5">
    <source>
        <dbReference type="Proteomes" id="UP000887566"/>
    </source>
</evidence>
<dbReference type="AlphaFoldDB" id="A0A914UX45"/>
<feature type="compositionally biased region" description="Basic and acidic residues" evidence="3">
    <location>
        <begin position="127"/>
        <end position="144"/>
    </location>
</feature>
<reference evidence="6" key="1">
    <citation type="submission" date="2022-11" db="UniProtKB">
        <authorList>
            <consortium name="WormBaseParasite"/>
        </authorList>
    </citation>
    <scope>IDENTIFICATION</scope>
</reference>
<dbReference type="WBParaSite" id="PSAMB.scaffold13304size2335.g35412.t1">
    <property type="protein sequence ID" value="PSAMB.scaffold13304size2335.g35412.t1"/>
    <property type="gene ID" value="PSAMB.scaffold13304size2335.g35412"/>
</dbReference>
<feature type="compositionally biased region" description="Gly residues" evidence="3">
    <location>
        <begin position="83"/>
        <end position="100"/>
    </location>
</feature>
<evidence type="ECO:0000256" key="1">
    <source>
        <dbReference type="ARBA" id="ARBA00004123"/>
    </source>
</evidence>
<dbReference type="Pfam" id="PF07808">
    <property type="entry name" value="RED_N"/>
    <property type="match status" value="1"/>
</dbReference>
<name>A0A914UX45_9BILA</name>
<comment type="subcellular location">
    <subcellularLocation>
        <location evidence="1">Nucleus</location>
    </subcellularLocation>
</comment>
<keyword evidence="5" id="KW-1185">Reference proteome</keyword>
<keyword evidence="2" id="KW-0539">Nucleus</keyword>
<dbReference type="Proteomes" id="UP000887566">
    <property type="component" value="Unplaced"/>
</dbReference>
<dbReference type="InterPro" id="IPR012916">
    <property type="entry name" value="RED_N"/>
</dbReference>
<protein>
    <submittedName>
        <fullName evidence="6">RED-like N-terminal domain-containing protein</fullName>
    </submittedName>
</protein>
<dbReference type="InterPro" id="IPR039896">
    <property type="entry name" value="Red-like"/>
</dbReference>
<evidence type="ECO:0000256" key="3">
    <source>
        <dbReference type="SAM" id="MobiDB-lite"/>
    </source>
</evidence>